<sequence>MAAYSPPERGDAEPPDSETSECRYCRGSCRLWQPLPGLRPPTLSQLPIPGQVVGHLYPQPRPGWPSYSRQVESDSYVRPVDSYIRLVSSPSYTERFREWRKQHQEAYESIELSWNGEIVPRRPGVSPGQRKRDARAAGNTSLLGGSGGRDVQGHLLYYNPWSSALDALLDELDERRLRTGNLFVFKYYDDLKPRYSLRRGRFFAVTPIADRAAKVLETSDTGNWSPHRFAGDALPYPSSSRNPATGDTLSAFGAVLAPQITPHKKRRVTLEGASAGGVQIRLSLLARLRQLQGWEEIIIQANDLASNSTPFLQQYGEPGAPQSPDEELRPSQGAVHLTSIAELRLHLLKSHHRPQGILRSRVQSRSLLRRPLNYRVHHSSGSCIYFEVSRRSLRSQSTVCAPPPSCLWPLSQRSGMRSHSQPRYQEVSLVSAYRRQRGCHHDFRLRQSHRRASPAARRSAVIPRSGQQP</sequence>
<feature type="compositionally biased region" description="Low complexity" evidence="1">
    <location>
        <begin position="453"/>
        <end position="469"/>
    </location>
</feature>
<organism evidence="2 3">
    <name type="scientific">Immersiella caudata</name>
    <dbReference type="NCBI Taxonomy" id="314043"/>
    <lineage>
        <taxon>Eukaryota</taxon>
        <taxon>Fungi</taxon>
        <taxon>Dikarya</taxon>
        <taxon>Ascomycota</taxon>
        <taxon>Pezizomycotina</taxon>
        <taxon>Sordariomycetes</taxon>
        <taxon>Sordariomycetidae</taxon>
        <taxon>Sordariales</taxon>
        <taxon>Lasiosphaeriaceae</taxon>
        <taxon>Immersiella</taxon>
    </lineage>
</organism>
<gene>
    <name evidence="2" type="ORF">B0T14DRAFT_236441</name>
</gene>
<name>A0AA40C0Z4_9PEZI</name>
<accession>A0AA40C0Z4</accession>
<dbReference type="EMBL" id="JAULSU010000004">
    <property type="protein sequence ID" value="KAK0620704.1"/>
    <property type="molecule type" value="Genomic_DNA"/>
</dbReference>
<dbReference type="Proteomes" id="UP001175000">
    <property type="component" value="Unassembled WGS sequence"/>
</dbReference>
<keyword evidence="3" id="KW-1185">Reference proteome</keyword>
<comment type="caution">
    <text evidence="2">The sequence shown here is derived from an EMBL/GenBank/DDBJ whole genome shotgun (WGS) entry which is preliminary data.</text>
</comment>
<feature type="region of interest" description="Disordered" evidence="1">
    <location>
        <begin position="1"/>
        <end position="20"/>
    </location>
</feature>
<feature type="region of interest" description="Disordered" evidence="1">
    <location>
        <begin position="121"/>
        <end position="145"/>
    </location>
</feature>
<evidence type="ECO:0000313" key="2">
    <source>
        <dbReference type="EMBL" id="KAK0620704.1"/>
    </source>
</evidence>
<protein>
    <submittedName>
        <fullName evidence="2">Uncharacterized protein</fullName>
    </submittedName>
</protein>
<feature type="region of interest" description="Disordered" evidence="1">
    <location>
        <begin position="446"/>
        <end position="469"/>
    </location>
</feature>
<dbReference type="AlphaFoldDB" id="A0AA40C0Z4"/>
<proteinExistence type="predicted"/>
<evidence type="ECO:0000313" key="3">
    <source>
        <dbReference type="Proteomes" id="UP001175000"/>
    </source>
</evidence>
<evidence type="ECO:0000256" key="1">
    <source>
        <dbReference type="SAM" id="MobiDB-lite"/>
    </source>
</evidence>
<reference evidence="2" key="1">
    <citation type="submission" date="2023-06" db="EMBL/GenBank/DDBJ databases">
        <title>Genome-scale phylogeny and comparative genomics of the fungal order Sordariales.</title>
        <authorList>
            <consortium name="Lawrence Berkeley National Laboratory"/>
            <person name="Hensen N."/>
            <person name="Bonometti L."/>
            <person name="Westerberg I."/>
            <person name="Brannstrom I.O."/>
            <person name="Guillou S."/>
            <person name="Cros-Aarteil S."/>
            <person name="Calhoun S."/>
            <person name="Haridas S."/>
            <person name="Kuo A."/>
            <person name="Mondo S."/>
            <person name="Pangilinan J."/>
            <person name="Riley R."/>
            <person name="Labutti K."/>
            <person name="Andreopoulos B."/>
            <person name="Lipzen A."/>
            <person name="Chen C."/>
            <person name="Yanf M."/>
            <person name="Daum C."/>
            <person name="Ng V."/>
            <person name="Clum A."/>
            <person name="Steindorff A."/>
            <person name="Ohm R."/>
            <person name="Martin F."/>
            <person name="Silar P."/>
            <person name="Natvig D."/>
            <person name="Lalanne C."/>
            <person name="Gautier V."/>
            <person name="Ament-Velasquez S.L."/>
            <person name="Kruys A."/>
            <person name="Hutchinson M.I."/>
            <person name="Powell A.J."/>
            <person name="Barry K."/>
            <person name="Miller A.N."/>
            <person name="Grigoriev I.V."/>
            <person name="Debuchy R."/>
            <person name="Gladieux P."/>
            <person name="Thoren M.H."/>
            <person name="Johannesson H."/>
        </authorList>
    </citation>
    <scope>NUCLEOTIDE SEQUENCE</scope>
    <source>
        <strain evidence="2">CBS 606.72</strain>
    </source>
</reference>